<dbReference type="GO" id="GO:0003677">
    <property type="term" value="F:DNA binding"/>
    <property type="evidence" value="ECO:0007669"/>
    <property type="project" value="UniProtKB-KW"/>
</dbReference>
<keyword evidence="9" id="KW-1185">Reference proteome</keyword>
<dbReference type="PROSITE" id="PS51194">
    <property type="entry name" value="HELICASE_CTER"/>
    <property type="match status" value="1"/>
</dbReference>
<evidence type="ECO:0000256" key="2">
    <source>
        <dbReference type="ARBA" id="ARBA00023125"/>
    </source>
</evidence>
<keyword evidence="3" id="KW-0413">Isomerase</keyword>
<dbReference type="GO" id="GO:0005737">
    <property type="term" value="C:cytoplasm"/>
    <property type="evidence" value="ECO:0007669"/>
    <property type="project" value="TreeGrafter"/>
</dbReference>
<dbReference type="OrthoDB" id="5977677at2759"/>
<keyword evidence="2" id="KW-0238">DNA-binding</keyword>
<evidence type="ECO:0000313" key="9">
    <source>
        <dbReference type="Proteomes" id="UP001163046"/>
    </source>
</evidence>
<dbReference type="EC" id="5.6.2.4" evidence="5"/>
<feature type="domain" description="Helicase C-terminal" evidence="7">
    <location>
        <begin position="1"/>
        <end position="76"/>
    </location>
</feature>
<proteinExistence type="inferred from homology"/>
<dbReference type="SUPFAM" id="SSF52540">
    <property type="entry name" value="P-loop containing nucleoside triphosphate hydrolases"/>
    <property type="match status" value="1"/>
</dbReference>
<comment type="caution">
    <text evidence="8">The sequence shown here is derived from an EMBL/GenBank/DDBJ whole genome shotgun (WGS) entry which is preliminary data.</text>
</comment>
<evidence type="ECO:0000313" key="8">
    <source>
        <dbReference type="EMBL" id="KAJ7363538.1"/>
    </source>
</evidence>
<accession>A0A9W9YRB6</accession>
<name>A0A9W9YRB6_9CNID</name>
<dbReference type="GO" id="GO:0000724">
    <property type="term" value="P:double-strand break repair via homologous recombination"/>
    <property type="evidence" value="ECO:0007669"/>
    <property type="project" value="TreeGrafter"/>
</dbReference>
<sequence>MGVDAPYVENIIHITPPSNIESYVQETGRAGRTGIPSRATLYYNNSDIAANKEHVQEPMKVYCRSQDTCLRKQILEYLGFSGVTQQRCCCICDGTCNNVAENVTKSVKPKVRSLPNDDKTILEELLLSELNDFDNNIKASGIALFDCSFSDDKNLVGKIIEGIEYIKTEADLLETYGIWDETCSSNIFSLIAKYAPLIQNSAN</sequence>
<protein>
    <recommendedName>
        <fullName evidence="5">DNA 3'-5' helicase</fullName>
        <ecNumber evidence="5">5.6.2.4</ecNumber>
    </recommendedName>
    <alternativeName>
        <fullName evidence="6">DNA 3'-5' helicase Q1</fullName>
    </alternativeName>
</protein>
<dbReference type="PANTHER" id="PTHR13710:SF105">
    <property type="entry name" value="ATP-DEPENDENT DNA HELICASE Q1"/>
    <property type="match status" value="1"/>
</dbReference>
<dbReference type="AlphaFoldDB" id="A0A9W9YRB6"/>
<evidence type="ECO:0000256" key="6">
    <source>
        <dbReference type="ARBA" id="ARBA00044566"/>
    </source>
</evidence>
<dbReference type="InterPro" id="IPR001650">
    <property type="entry name" value="Helicase_C-like"/>
</dbReference>
<evidence type="ECO:0000256" key="3">
    <source>
        <dbReference type="ARBA" id="ARBA00023235"/>
    </source>
</evidence>
<dbReference type="PANTHER" id="PTHR13710">
    <property type="entry name" value="DNA HELICASE RECQ FAMILY MEMBER"/>
    <property type="match status" value="1"/>
</dbReference>
<dbReference type="Pfam" id="PF00271">
    <property type="entry name" value="Helicase_C"/>
    <property type="match status" value="1"/>
</dbReference>
<evidence type="ECO:0000259" key="7">
    <source>
        <dbReference type="PROSITE" id="PS51194"/>
    </source>
</evidence>
<dbReference type="GO" id="GO:0005694">
    <property type="term" value="C:chromosome"/>
    <property type="evidence" value="ECO:0007669"/>
    <property type="project" value="TreeGrafter"/>
</dbReference>
<dbReference type="EMBL" id="MU827305">
    <property type="protein sequence ID" value="KAJ7363538.1"/>
    <property type="molecule type" value="Genomic_DNA"/>
</dbReference>
<comment type="catalytic activity">
    <reaction evidence="4">
        <text>Couples ATP hydrolysis with the unwinding of duplex DNA by translocating in the 3'-5' direction.</text>
        <dbReference type="EC" id="5.6.2.4"/>
    </reaction>
</comment>
<dbReference type="InterPro" id="IPR027417">
    <property type="entry name" value="P-loop_NTPase"/>
</dbReference>
<reference evidence="8" key="1">
    <citation type="submission" date="2023-01" db="EMBL/GenBank/DDBJ databases">
        <title>Genome assembly of the deep-sea coral Lophelia pertusa.</title>
        <authorList>
            <person name="Herrera S."/>
            <person name="Cordes E."/>
        </authorList>
    </citation>
    <scope>NUCLEOTIDE SEQUENCE</scope>
    <source>
        <strain evidence="8">USNM1676648</strain>
        <tissue evidence="8">Polyp</tissue>
    </source>
</reference>
<evidence type="ECO:0000256" key="5">
    <source>
        <dbReference type="ARBA" id="ARBA00034808"/>
    </source>
</evidence>
<evidence type="ECO:0000256" key="1">
    <source>
        <dbReference type="ARBA" id="ARBA00005446"/>
    </source>
</evidence>
<comment type="similarity">
    <text evidence="1">Belongs to the helicase family. RecQ subfamily.</text>
</comment>
<dbReference type="Gene3D" id="3.40.50.300">
    <property type="entry name" value="P-loop containing nucleotide triphosphate hydrolases"/>
    <property type="match status" value="1"/>
</dbReference>
<organism evidence="8 9">
    <name type="scientific">Desmophyllum pertusum</name>
    <dbReference type="NCBI Taxonomy" id="174260"/>
    <lineage>
        <taxon>Eukaryota</taxon>
        <taxon>Metazoa</taxon>
        <taxon>Cnidaria</taxon>
        <taxon>Anthozoa</taxon>
        <taxon>Hexacorallia</taxon>
        <taxon>Scleractinia</taxon>
        <taxon>Caryophylliina</taxon>
        <taxon>Caryophylliidae</taxon>
        <taxon>Desmophyllum</taxon>
    </lineage>
</organism>
<dbReference type="Proteomes" id="UP001163046">
    <property type="component" value="Unassembled WGS sequence"/>
</dbReference>
<evidence type="ECO:0000256" key="4">
    <source>
        <dbReference type="ARBA" id="ARBA00034617"/>
    </source>
</evidence>
<dbReference type="GO" id="GO:0009378">
    <property type="term" value="F:four-way junction helicase activity"/>
    <property type="evidence" value="ECO:0007669"/>
    <property type="project" value="TreeGrafter"/>
</dbReference>
<gene>
    <name evidence="8" type="ORF">OS493_009694</name>
</gene>
<dbReference type="GO" id="GO:0043138">
    <property type="term" value="F:3'-5' DNA helicase activity"/>
    <property type="evidence" value="ECO:0007669"/>
    <property type="project" value="UniProtKB-EC"/>
</dbReference>